<dbReference type="Pfam" id="PF13302">
    <property type="entry name" value="Acetyltransf_3"/>
    <property type="match status" value="1"/>
</dbReference>
<dbReference type="InterPro" id="IPR051531">
    <property type="entry name" value="N-acetyltransferase"/>
</dbReference>
<sequence length="166" mass="18877">MKLETNRLLLVTLDLSLIDAAAQRDVRAIEALGYKTNGEWPGPDFSEALPYFREMLITNNGTRGFDSWIIVAKETQEIVGGIGFLGDPDPDGSIEIGFAINEIYRRKGYCYEASQQLLNWASNQNSVKCITARCERDNISSKHVLEKLGFQIDRQDSELFYWTYAR</sequence>
<evidence type="ECO:0000259" key="1">
    <source>
        <dbReference type="PROSITE" id="PS51186"/>
    </source>
</evidence>
<dbReference type="EC" id="2.3.-.-" evidence="2"/>
<reference evidence="2 3" key="1">
    <citation type="submission" date="2024-09" db="EMBL/GenBank/DDBJ databases">
        <authorList>
            <person name="Sun Q."/>
            <person name="Mori K."/>
        </authorList>
    </citation>
    <scope>NUCLEOTIDE SEQUENCE [LARGE SCALE GENOMIC DNA]</scope>
    <source>
        <strain evidence="2 3">CCM 4839</strain>
    </source>
</reference>
<dbReference type="SUPFAM" id="SSF55729">
    <property type="entry name" value="Acyl-CoA N-acyltransferases (Nat)"/>
    <property type="match status" value="1"/>
</dbReference>
<protein>
    <submittedName>
        <fullName evidence="2">GNAT family N-acetyltransferase</fullName>
        <ecNumber evidence="2">2.3.-.-</ecNumber>
    </submittedName>
</protein>
<organism evidence="2 3">
    <name type="scientific">Paenibacillus mendelii</name>
    <dbReference type="NCBI Taxonomy" id="206163"/>
    <lineage>
        <taxon>Bacteria</taxon>
        <taxon>Bacillati</taxon>
        <taxon>Bacillota</taxon>
        <taxon>Bacilli</taxon>
        <taxon>Bacillales</taxon>
        <taxon>Paenibacillaceae</taxon>
        <taxon>Paenibacillus</taxon>
    </lineage>
</organism>
<dbReference type="EMBL" id="JBHLVF010000017">
    <property type="protein sequence ID" value="MFC0392517.1"/>
    <property type="molecule type" value="Genomic_DNA"/>
</dbReference>
<dbReference type="RefSeq" id="WP_204819596.1">
    <property type="nucleotide sequence ID" value="NZ_JANHOF010000003.1"/>
</dbReference>
<dbReference type="PANTHER" id="PTHR43792">
    <property type="entry name" value="GNAT FAMILY, PUTATIVE (AFU_ORTHOLOGUE AFUA_3G00765)-RELATED-RELATED"/>
    <property type="match status" value="1"/>
</dbReference>
<dbReference type="PANTHER" id="PTHR43792:SF13">
    <property type="entry name" value="ACETYLTRANSFERASE"/>
    <property type="match status" value="1"/>
</dbReference>
<keyword evidence="3" id="KW-1185">Reference proteome</keyword>
<dbReference type="CDD" id="cd04301">
    <property type="entry name" value="NAT_SF"/>
    <property type="match status" value="1"/>
</dbReference>
<dbReference type="InterPro" id="IPR000182">
    <property type="entry name" value="GNAT_dom"/>
</dbReference>
<dbReference type="Proteomes" id="UP001589818">
    <property type="component" value="Unassembled WGS sequence"/>
</dbReference>
<proteinExistence type="predicted"/>
<dbReference type="PROSITE" id="PS51186">
    <property type="entry name" value="GNAT"/>
    <property type="match status" value="1"/>
</dbReference>
<evidence type="ECO:0000313" key="2">
    <source>
        <dbReference type="EMBL" id="MFC0392517.1"/>
    </source>
</evidence>
<keyword evidence="2" id="KW-0808">Transferase</keyword>
<evidence type="ECO:0000313" key="3">
    <source>
        <dbReference type="Proteomes" id="UP001589818"/>
    </source>
</evidence>
<dbReference type="InterPro" id="IPR016181">
    <property type="entry name" value="Acyl_CoA_acyltransferase"/>
</dbReference>
<accession>A0ABV6J9F6</accession>
<feature type="domain" description="N-acetyltransferase" evidence="1">
    <location>
        <begin position="16"/>
        <end position="166"/>
    </location>
</feature>
<dbReference type="Gene3D" id="3.40.630.30">
    <property type="match status" value="1"/>
</dbReference>
<comment type="caution">
    <text evidence="2">The sequence shown here is derived from an EMBL/GenBank/DDBJ whole genome shotgun (WGS) entry which is preliminary data.</text>
</comment>
<gene>
    <name evidence="2" type="ORF">ACFFJ8_14180</name>
</gene>
<keyword evidence="2" id="KW-0012">Acyltransferase</keyword>
<dbReference type="GO" id="GO:0016746">
    <property type="term" value="F:acyltransferase activity"/>
    <property type="evidence" value="ECO:0007669"/>
    <property type="project" value="UniProtKB-KW"/>
</dbReference>
<name>A0ABV6J9F6_9BACL</name>